<dbReference type="PROSITE" id="PS00678">
    <property type="entry name" value="WD_REPEATS_1"/>
    <property type="match status" value="2"/>
</dbReference>
<comment type="caution">
    <text evidence="9">The sequence shown here is derived from an EMBL/GenBank/DDBJ whole genome shotgun (WGS) entry which is preliminary data.</text>
</comment>
<dbReference type="InterPro" id="IPR036322">
    <property type="entry name" value="WD40_repeat_dom_sf"/>
</dbReference>
<dbReference type="EMBL" id="JAGPXC010000004">
    <property type="protein sequence ID" value="KAH6654004.1"/>
    <property type="molecule type" value="Genomic_DNA"/>
</dbReference>
<dbReference type="PANTHER" id="PTHR19872:SF9">
    <property type="entry name" value="UBIQUITIN-BINDING SDF UBIQUITIN LIGASE COMPLEX SUBUNIT"/>
    <property type="match status" value="1"/>
</dbReference>
<dbReference type="InterPro" id="IPR001810">
    <property type="entry name" value="F-box_dom"/>
</dbReference>
<dbReference type="Pfam" id="PF12937">
    <property type="entry name" value="F-box-like"/>
    <property type="match status" value="1"/>
</dbReference>
<keyword evidence="5" id="KW-0833">Ubl conjugation pathway</keyword>
<evidence type="ECO:0000256" key="6">
    <source>
        <dbReference type="PROSITE-ProRule" id="PRU00221"/>
    </source>
</evidence>
<evidence type="ECO:0000256" key="5">
    <source>
        <dbReference type="ARBA" id="ARBA00022786"/>
    </source>
</evidence>
<feature type="repeat" description="WD" evidence="6">
    <location>
        <begin position="597"/>
        <end position="626"/>
    </location>
</feature>
<dbReference type="RefSeq" id="XP_045958274.1">
    <property type="nucleotide sequence ID" value="XM_046097995.1"/>
</dbReference>
<keyword evidence="4" id="KW-0677">Repeat</keyword>
<evidence type="ECO:0000256" key="4">
    <source>
        <dbReference type="ARBA" id="ARBA00022737"/>
    </source>
</evidence>
<feature type="repeat" description="WD" evidence="6">
    <location>
        <begin position="557"/>
        <end position="596"/>
    </location>
</feature>
<dbReference type="InterPro" id="IPR020472">
    <property type="entry name" value="WD40_PAC1"/>
</dbReference>
<dbReference type="InterPro" id="IPR001680">
    <property type="entry name" value="WD40_rpt"/>
</dbReference>
<evidence type="ECO:0000256" key="7">
    <source>
        <dbReference type="SAM" id="MobiDB-lite"/>
    </source>
</evidence>
<dbReference type="SMART" id="SM00320">
    <property type="entry name" value="WD40"/>
    <property type="match status" value="7"/>
</dbReference>
<dbReference type="InterPro" id="IPR051075">
    <property type="entry name" value="SCF_subunit_WD-repeat"/>
</dbReference>
<keyword evidence="10" id="KW-1185">Reference proteome</keyword>
<feature type="compositionally biased region" description="Polar residues" evidence="7">
    <location>
        <begin position="488"/>
        <end position="499"/>
    </location>
</feature>
<name>A0A9P8ZXH6_9PEZI</name>
<dbReference type="SMART" id="SM00256">
    <property type="entry name" value="FBOX"/>
    <property type="match status" value="1"/>
</dbReference>
<dbReference type="GeneID" id="70126887"/>
<dbReference type="CDD" id="cd22147">
    <property type="entry name" value="F-box_SpPof1-like"/>
    <property type="match status" value="1"/>
</dbReference>
<dbReference type="PANTHER" id="PTHR19872">
    <property type="entry name" value="UBIQUITIN LIGASE SPECIFICITY FACTOR/HREP PROTEIN"/>
    <property type="match status" value="1"/>
</dbReference>
<accession>A0A9P8ZXH6</accession>
<evidence type="ECO:0000259" key="8">
    <source>
        <dbReference type="PROSITE" id="PS50181"/>
    </source>
</evidence>
<dbReference type="InterPro" id="IPR015943">
    <property type="entry name" value="WD40/YVTN_repeat-like_dom_sf"/>
</dbReference>
<organism evidence="9 10">
    <name type="scientific">Truncatella angustata</name>
    <dbReference type="NCBI Taxonomy" id="152316"/>
    <lineage>
        <taxon>Eukaryota</taxon>
        <taxon>Fungi</taxon>
        <taxon>Dikarya</taxon>
        <taxon>Ascomycota</taxon>
        <taxon>Pezizomycotina</taxon>
        <taxon>Sordariomycetes</taxon>
        <taxon>Xylariomycetidae</taxon>
        <taxon>Amphisphaeriales</taxon>
        <taxon>Sporocadaceae</taxon>
        <taxon>Truncatella</taxon>
    </lineage>
</organism>
<dbReference type="OrthoDB" id="5580488at2759"/>
<evidence type="ECO:0000256" key="2">
    <source>
        <dbReference type="ARBA" id="ARBA00007968"/>
    </source>
</evidence>
<feature type="repeat" description="WD" evidence="6">
    <location>
        <begin position="415"/>
        <end position="456"/>
    </location>
</feature>
<gene>
    <name evidence="9" type="ORF">BKA67DRAFT_518305</name>
</gene>
<dbReference type="InterPro" id="IPR019775">
    <property type="entry name" value="WD40_repeat_CS"/>
</dbReference>
<keyword evidence="3 6" id="KW-0853">WD repeat</keyword>
<dbReference type="Gene3D" id="2.130.10.10">
    <property type="entry name" value="YVTN repeat-like/Quinoprotein amine dehydrogenase"/>
    <property type="match status" value="2"/>
</dbReference>
<dbReference type="PROSITE" id="PS50082">
    <property type="entry name" value="WD_REPEATS_2"/>
    <property type="match status" value="6"/>
</dbReference>
<dbReference type="SUPFAM" id="SSF81383">
    <property type="entry name" value="F-box domain"/>
    <property type="match status" value="1"/>
</dbReference>
<dbReference type="SUPFAM" id="SSF50978">
    <property type="entry name" value="WD40 repeat-like"/>
    <property type="match status" value="1"/>
</dbReference>
<feature type="repeat" description="WD" evidence="6">
    <location>
        <begin position="532"/>
        <end position="556"/>
    </location>
</feature>
<protein>
    <submittedName>
        <fullName evidence="9">Sulfur controller 2</fullName>
    </submittedName>
</protein>
<evidence type="ECO:0000256" key="3">
    <source>
        <dbReference type="ARBA" id="ARBA00022574"/>
    </source>
</evidence>
<dbReference type="Pfam" id="PF00400">
    <property type="entry name" value="WD40"/>
    <property type="match status" value="6"/>
</dbReference>
<feature type="repeat" description="WD" evidence="6">
    <location>
        <begin position="297"/>
        <end position="336"/>
    </location>
</feature>
<comment type="similarity">
    <text evidence="2">Belongs to the WD repeat MET30/SCONB/SCON-2 family.</text>
</comment>
<dbReference type="CDD" id="cd00200">
    <property type="entry name" value="WD40"/>
    <property type="match status" value="1"/>
</dbReference>
<proteinExistence type="inferred from homology"/>
<dbReference type="Gene3D" id="1.20.1280.50">
    <property type="match status" value="1"/>
</dbReference>
<feature type="repeat" description="WD" evidence="6">
    <location>
        <begin position="337"/>
        <end position="376"/>
    </location>
</feature>
<dbReference type="PRINTS" id="PR00320">
    <property type="entry name" value="GPROTEINBRPT"/>
</dbReference>
<sequence length="642" mass="71870">MSQQLLGQSVTPFLREHIPGLYAPIGKPDFPATINNSDNTKDPNSKFCYRHRPDSKCRRAADESKMGAIQSALERLPQADQQAITHVWSLFSAAPAKHRELMLQGVITQCCFPQLSMVSREISESLKIDFLGALPTEVSLKILRFLDCVSLCKASQVSHRWRTLADDDLVWQHLCMQHIERKCTACGWALPRLENKRMKDWKKQHQLAIAKIRQAEVVEIQDTDTTANEVAVALVSRKRDASGLDDSEASRVKRQCSEGAQRNSMERQLRPWKDVYRDRYKIGYNWKHGRCSIKVFRNQHTNGITCLQFSEDMLATGSYDSTIKLWNIEKTEVIRTLVGHTMGIRAIQFDDRVLVSGALDGTVKIWNWRTGQCLNTLTHSGGVITVHMDGPYLASGSMDRSIKVFNFKTQQIICLRGHGDWVNQVRIDVASRTLLSASDDCTVKLWDLDTQRCIRTYEGHVGQVQQVMALPDDFEFEEEDGHEADNASVASGRSSTPGACSSGALPSPPADEERSAYGSVFAEDTSRQLPPRYFLTGSLDATLRLWDTASGRCLKTHFGHVEGIWALQVDQLRYVTGANDATVKLWDPRTGRCERTFTGHEGPVTCVGLSDSRLASGGEDGEVRLYRFDCDPSEAAAWGTPA</sequence>
<evidence type="ECO:0000256" key="1">
    <source>
        <dbReference type="ARBA" id="ARBA00004906"/>
    </source>
</evidence>
<comment type="pathway">
    <text evidence="1">Protein modification; protein ubiquitination.</text>
</comment>
<dbReference type="PROSITE" id="PS50294">
    <property type="entry name" value="WD_REPEATS_REGION"/>
    <property type="match status" value="3"/>
</dbReference>
<dbReference type="PROSITE" id="PS50181">
    <property type="entry name" value="FBOX"/>
    <property type="match status" value="1"/>
</dbReference>
<feature type="region of interest" description="Disordered" evidence="7">
    <location>
        <begin position="477"/>
        <end position="516"/>
    </location>
</feature>
<evidence type="ECO:0000313" key="10">
    <source>
        <dbReference type="Proteomes" id="UP000758603"/>
    </source>
</evidence>
<dbReference type="InterPro" id="IPR036047">
    <property type="entry name" value="F-box-like_dom_sf"/>
</dbReference>
<dbReference type="Proteomes" id="UP000758603">
    <property type="component" value="Unassembled WGS sequence"/>
</dbReference>
<feature type="domain" description="F-box" evidence="8">
    <location>
        <begin position="128"/>
        <end position="174"/>
    </location>
</feature>
<reference evidence="9" key="1">
    <citation type="journal article" date="2021" name="Nat. Commun.">
        <title>Genetic determinants of endophytism in the Arabidopsis root mycobiome.</title>
        <authorList>
            <person name="Mesny F."/>
            <person name="Miyauchi S."/>
            <person name="Thiergart T."/>
            <person name="Pickel B."/>
            <person name="Atanasova L."/>
            <person name="Karlsson M."/>
            <person name="Huettel B."/>
            <person name="Barry K.W."/>
            <person name="Haridas S."/>
            <person name="Chen C."/>
            <person name="Bauer D."/>
            <person name="Andreopoulos W."/>
            <person name="Pangilinan J."/>
            <person name="LaButti K."/>
            <person name="Riley R."/>
            <person name="Lipzen A."/>
            <person name="Clum A."/>
            <person name="Drula E."/>
            <person name="Henrissat B."/>
            <person name="Kohler A."/>
            <person name="Grigoriev I.V."/>
            <person name="Martin F.M."/>
            <person name="Hacquard S."/>
        </authorList>
    </citation>
    <scope>NUCLEOTIDE SEQUENCE</scope>
    <source>
        <strain evidence="9">MPI-SDFR-AT-0073</strain>
    </source>
</reference>
<evidence type="ECO:0000313" key="9">
    <source>
        <dbReference type="EMBL" id="KAH6654004.1"/>
    </source>
</evidence>
<dbReference type="AlphaFoldDB" id="A0A9P8ZXH6"/>